<keyword evidence="1" id="KW-0812">Transmembrane</keyword>
<keyword evidence="1" id="KW-0472">Membrane</keyword>
<accession>A0A926EI50</accession>
<keyword evidence="1" id="KW-1133">Transmembrane helix</keyword>
<proteinExistence type="predicted"/>
<organism evidence="2 3">
    <name type="scientific">Zhenhengia yiwuensis</name>
    <dbReference type="NCBI Taxonomy" id="2763666"/>
    <lineage>
        <taxon>Bacteria</taxon>
        <taxon>Bacillati</taxon>
        <taxon>Bacillota</taxon>
        <taxon>Clostridia</taxon>
        <taxon>Lachnospirales</taxon>
        <taxon>Lachnospiraceae</taxon>
        <taxon>Zhenhengia</taxon>
    </lineage>
</organism>
<keyword evidence="3" id="KW-1185">Reference proteome</keyword>
<evidence type="ECO:0008006" key="4">
    <source>
        <dbReference type="Google" id="ProtNLM"/>
    </source>
</evidence>
<evidence type="ECO:0000313" key="2">
    <source>
        <dbReference type="EMBL" id="MBC8580804.1"/>
    </source>
</evidence>
<protein>
    <recommendedName>
        <fullName evidence="4">DUF4190 domain-containing protein</fullName>
    </recommendedName>
</protein>
<evidence type="ECO:0000313" key="3">
    <source>
        <dbReference type="Proteomes" id="UP000655830"/>
    </source>
</evidence>
<reference evidence="2" key="1">
    <citation type="submission" date="2020-08" db="EMBL/GenBank/DDBJ databases">
        <title>Genome public.</title>
        <authorList>
            <person name="Liu C."/>
            <person name="Sun Q."/>
        </authorList>
    </citation>
    <scope>NUCLEOTIDE SEQUENCE</scope>
    <source>
        <strain evidence="2">NSJ-12</strain>
    </source>
</reference>
<dbReference type="Proteomes" id="UP000655830">
    <property type="component" value="Unassembled WGS sequence"/>
</dbReference>
<name>A0A926EI50_9FIRM</name>
<comment type="caution">
    <text evidence="2">The sequence shown here is derived from an EMBL/GenBank/DDBJ whole genome shotgun (WGS) entry which is preliminary data.</text>
</comment>
<gene>
    <name evidence="2" type="ORF">H8718_14885</name>
</gene>
<dbReference type="EMBL" id="JACRSY010000028">
    <property type="protein sequence ID" value="MBC8580804.1"/>
    <property type="molecule type" value="Genomic_DNA"/>
</dbReference>
<sequence length="92" mass="9785">MVPNIVPVQRPNPNAWTSFILGIISSVAWIIPLIGLPITIVGTVLGATGMRNKRSKGIAIAGFVTNLVFLAATIAAGVLEIIYFVKKAKKNK</sequence>
<dbReference type="AlphaFoldDB" id="A0A926EI50"/>
<feature type="transmembrane region" description="Helical" evidence="1">
    <location>
        <begin position="58"/>
        <end position="85"/>
    </location>
</feature>
<evidence type="ECO:0000256" key="1">
    <source>
        <dbReference type="SAM" id="Phobius"/>
    </source>
</evidence>
<feature type="transmembrane region" description="Helical" evidence="1">
    <location>
        <begin position="20"/>
        <end position="46"/>
    </location>
</feature>